<evidence type="ECO:0000256" key="10">
    <source>
        <dbReference type="RuleBase" id="RU363036"/>
    </source>
</evidence>
<dbReference type="InterPro" id="IPR002305">
    <property type="entry name" value="aa-tRNA-synth_Ic"/>
</dbReference>
<gene>
    <name evidence="11" type="ORF">UW22_C0040G0001</name>
</gene>
<dbReference type="GO" id="GO:0006437">
    <property type="term" value="P:tyrosyl-tRNA aminoacylation"/>
    <property type="evidence" value="ECO:0007669"/>
    <property type="project" value="UniProtKB-UniRule"/>
</dbReference>
<dbReference type="GO" id="GO:0003723">
    <property type="term" value="F:RNA binding"/>
    <property type="evidence" value="ECO:0007669"/>
    <property type="project" value="UniProtKB-KW"/>
</dbReference>
<name>A0A0G1JLK4_9BACT</name>
<reference evidence="11 12" key="1">
    <citation type="journal article" date="2015" name="Nature">
        <title>rRNA introns, odd ribosomes, and small enigmatic genomes across a large radiation of phyla.</title>
        <authorList>
            <person name="Brown C.T."/>
            <person name="Hug L.A."/>
            <person name="Thomas B.C."/>
            <person name="Sharon I."/>
            <person name="Castelle C.J."/>
            <person name="Singh A."/>
            <person name="Wilkins M.J."/>
            <person name="Williams K.H."/>
            <person name="Banfield J.F."/>
        </authorList>
    </citation>
    <scope>NUCLEOTIDE SEQUENCE [LARGE SCALE GENOMIC DNA]</scope>
</reference>
<dbReference type="InterPro" id="IPR036986">
    <property type="entry name" value="S4_RNA-bd_sf"/>
</dbReference>
<keyword evidence="9" id="KW-0694">RNA-binding</keyword>
<dbReference type="Pfam" id="PF00579">
    <property type="entry name" value="tRNA-synt_1b"/>
    <property type="match status" value="1"/>
</dbReference>
<evidence type="ECO:0000256" key="1">
    <source>
        <dbReference type="ARBA" id="ARBA00013160"/>
    </source>
</evidence>
<dbReference type="EC" id="6.1.1.1" evidence="1 8"/>
<proteinExistence type="inferred from homology"/>
<dbReference type="SUPFAM" id="SSF55174">
    <property type="entry name" value="Alpha-L RNA-binding motif"/>
    <property type="match status" value="1"/>
</dbReference>
<sequence length="396" mass="45242">MDTVEELLTRGIENIIPNKEKLRELLAGGKKLNIYLGIDPTATTIHLGHAVPLRKLQKFAELGHHVTFLIGDFTALIGDTSDKDSERPQLTSKQIEQNFQTYKSQAEKLLDFSKITVRHNSEWLSKLSYAKIIEIMQHFSAGDFFNRELIRKRLSESKHVGLHEIMYPVMQGYDSYFMDTDIQLGGTDQTFNMQAGRILQKDLRNKESFIIANGFLTGTDGRKMSKTWNNAIWLTDKPNDMFGKIMSIQDTLLEEYFLLATNVPIGKIEEVKKRLSDGENPMVLKKELARTIVKELHGEEQANEAQQSFEATFQKQKEPSKDMVTIFHTDKDTVDIVSVLVESGLCKSHSEARRLIVQKGIDEESICMDNTIVKVENDRIYKIGKKRFLKIQKGAI</sequence>
<evidence type="ECO:0000256" key="3">
    <source>
        <dbReference type="ARBA" id="ARBA00022741"/>
    </source>
</evidence>
<comment type="caution">
    <text evidence="11">The sequence shown here is derived from an EMBL/GenBank/DDBJ whole genome shotgun (WGS) entry which is preliminary data.</text>
</comment>
<evidence type="ECO:0000256" key="6">
    <source>
        <dbReference type="ARBA" id="ARBA00023146"/>
    </source>
</evidence>
<evidence type="ECO:0000256" key="2">
    <source>
        <dbReference type="ARBA" id="ARBA00022598"/>
    </source>
</evidence>
<keyword evidence="5 10" id="KW-0648">Protein biosynthesis</keyword>
<comment type="catalytic activity">
    <reaction evidence="7">
        <text>tRNA(Tyr) + L-tyrosine + ATP = L-tyrosyl-tRNA(Tyr) + AMP + diphosphate + H(+)</text>
        <dbReference type="Rhea" id="RHEA:10220"/>
        <dbReference type="Rhea" id="RHEA-COMP:9706"/>
        <dbReference type="Rhea" id="RHEA-COMP:9707"/>
        <dbReference type="ChEBI" id="CHEBI:15378"/>
        <dbReference type="ChEBI" id="CHEBI:30616"/>
        <dbReference type="ChEBI" id="CHEBI:33019"/>
        <dbReference type="ChEBI" id="CHEBI:58315"/>
        <dbReference type="ChEBI" id="CHEBI:78442"/>
        <dbReference type="ChEBI" id="CHEBI:78536"/>
        <dbReference type="ChEBI" id="CHEBI:456215"/>
        <dbReference type="EC" id="6.1.1.1"/>
    </reaction>
</comment>
<dbReference type="AlphaFoldDB" id="A0A0G1JLK4"/>
<evidence type="ECO:0000256" key="5">
    <source>
        <dbReference type="ARBA" id="ARBA00022917"/>
    </source>
</evidence>
<organism evidence="11 12">
    <name type="scientific">Candidatus Gottesmanbacteria bacterium GW2011_GWB1_44_11c</name>
    <dbReference type="NCBI Taxonomy" id="1618447"/>
    <lineage>
        <taxon>Bacteria</taxon>
        <taxon>Candidatus Gottesmaniibacteriota</taxon>
    </lineage>
</organism>
<dbReference type="PROSITE" id="PS50889">
    <property type="entry name" value="S4"/>
    <property type="match status" value="1"/>
</dbReference>
<evidence type="ECO:0000256" key="8">
    <source>
        <dbReference type="NCBIfam" id="TIGR00234"/>
    </source>
</evidence>
<evidence type="ECO:0000313" key="11">
    <source>
        <dbReference type="EMBL" id="KKT36329.1"/>
    </source>
</evidence>
<dbReference type="Gene3D" id="1.10.240.10">
    <property type="entry name" value="Tyrosyl-Transfer RNA Synthetase"/>
    <property type="match status" value="1"/>
</dbReference>
<comment type="similarity">
    <text evidence="10">Belongs to the class-I aminoacyl-tRNA synthetase family.</text>
</comment>
<evidence type="ECO:0000256" key="4">
    <source>
        <dbReference type="ARBA" id="ARBA00022840"/>
    </source>
</evidence>
<dbReference type="Proteomes" id="UP000034617">
    <property type="component" value="Unassembled WGS sequence"/>
</dbReference>
<keyword evidence="4 10" id="KW-0067">ATP-binding</keyword>
<dbReference type="PATRIC" id="fig|1618447.3.peg.899"/>
<dbReference type="PANTHER" id="PTHR11766">
    <property type="entry name" value="TYROSYL-TRNA SYNTHETASE"/>
    <property type="match status" value="1"/>
</dbReference>
<protein>
    <recommendedName>
        <fullName evidence="1 8">Tyrosine--tRNA ligase</fullName>
        <ecNumber evidence="1 8">6.1.1.1</ecNumber>
    </recommendedName>
</protein>
<dbReference type="GO" id="GO:0005829">
    <property type="term" value="C:cytosol"/>
    <property type="evidence" value="ECO:0007669"/>
    <property type="project" value="TreeGrafter"/>
</dbReference>
<dbReference type="SUPFAM" id="SSF52374">
    <property type="entry name" value="Nucleotidylyl transferase"/>
    <property type="match status" value="1"/>
</dbReference>
<dbReference type="Gene3D" id="3.10.290.10">
    <property type="entry name" value="RNA-binding S4 domain"/>
    <property type="match status" value="1"/>
</dbReference>
<evidence type="ECO:0000256" key="9">
    <source>
        <dbReference type="PROSITE-ProRule" id="PRU00182"/>
    </source>
</evidence>
<keyword evidence="2 10" id="KW-0436">Ligase</keyword>
<accession>A0A0G1JLK4</accession>
<dbReference type="PRINTS" id="PR01040">
    <property type="entry name" value="TRNASYNTHTYR"/>
</dbReference>
<evidence type="ECO:0000313" key="12">
    <source>
        <dbReference type="Proteomes" id="UP000034617"/>
    </source>
</evidence>
<dbReference type="PANTHER" id="PTHR11766:SF1">
    <property type="entry name" value="TYROSINE--TRNA LIGASE"/>
    <property type="match status" value="1"/>
</dbReference>
<dbReference type="NCBIfam" id="TIGR00234">
    <property type="entry name" value="tyrS"/>
    <property type="match status" value="1"/>
</dbReference>
<keyword evidence="6 10" id="KW-0030">Aminoacyl-tRNA synthetase</keyword>
<dbReference type="EMBL" id="LCHM01000040">
    <property type="protein sequence ID" value="KKT36329.1"/>
    <property type="molecule type" value="Genomic_DNA"/>
</dbReference>
<dbReference type="GO" id="GO:0004831">
    <property type="term" value="F:tyrosine-tRNA ligase activity"/>
    <property type="evidence" value="ECO:0007669"/>
    <property type="project" value="UniProtKB-UniRule"/>
</dbReference>
<dbReference type="InterPro" id="IPR002307">
    <property type="entry name" value="Tyr-tRNA-ligase"/>
</dbReference>
<evidence type="ECO:0000256" key="7">
    <source>
        <dbReference type="ARBA" id="ARBA00048248"/>
    </source>
</evidence>
<dbReference type="Gene3D" id="3.40.50.620">
    <property type="entry name" value="HUPs"/>
    <property type="match status" value="1"/>
</dbReference>
<dbReference type="GO" id="GO:0005524">
    <property type="term" value="F:ATP binding"/>
    <property type="evidence" value="ECO:0007669"/>
    <property type="project" value="UniProtKB-KW"/>
</dbReference>
<dbReference type="InterPro" id="IPR014729">
    <property type="entry name" value="Rossmann-like_a/b/a_fold"/>
</dbReference>
<dbReference type="CDD" id="cd00805">
    <property type="entry name" value="TyrRS_core"/>
    <property type="match status" value="1"/>
</dbReference>
<dbReference type="InterPro" id="IPR024088">
    <property type="entry name" value="Tyr-tRNA-ligase_bac-type"/>
</dbReference>
<keyword evidence="3 10" id="KW-0547">Nucleotide-binding</keyword>